<dbReference type="PhylomeDB" id="B4JZB6"/>
<dbReference type="HOGENOM" id="CLU_068128_0_0_1"/>
<accession>B4JZB6</accession>
<dbReference type="OrthoDB" id="7851460at2759"/>
<name>B4JZB6_DROGR</name>
<feature type="region of interest" description="Disordered" evidence="1">
    <location>
        <begin position="24"/>
        <end position="49"/>
    </location>
</feature>
<keyword evidence="2" id="KW-1133">Transmembrane helix</keyword>
<dbReference type="EMBL" id="CH916379">
    <property type="protein sequence ID" value="EDV94038.1"/>
    <property type="molecule type" value="Genomic_DNA"/>
</dbReference>
<feature type="transmembrane region" description="Helical" evidence="2">
    <location>
        <begin position="172"/>
        <end position="194"/>
    </location>
</feature>
<evidence type="ECO:0000313" key="4">
    <source>
        <dbReference type="Proteomes" id="UP000001070"/>
    </source>
</evidence>
<evidence type="ECO:0000313" key="3">
    <source>
        <dbReference type="EMBL" id="EDV94038.1"/>
    </source>
</evidence>
<reference evidence="3 4" key="1">
    <citation type="journal article" date="2007" name="Nature">
        <title>Evolution of genes and genomes on the Drosophila phylogeny.</title>
        <authorList>
            <consortium name="Drosophila 12 Genomes Consortium"/>
            <person name="Clark A.G."/>
            <person name="Eisen M.B."/>
            <person name="Smith D.R."/>
            <person name="Bergman C.M."/>
            <person name="Oliver B."/>
            <person name="Markow T.A."/>
            <person name="Kaufman T.C."/>
            <person name="Kellis M."/>
            <person name="Gelbart W."/>
            <person name="Iyer V.N."/>
            <person name="Pollard D.A."/>
            <person name="Sackton T.B."/>
            <person name="Larracuente A.M."/>
            <person name="Singh N.D."/>
            <person name="Abad J.P."/>
            <person name="Abt D.N."/>
            <person name="Adryan B."/>
            <person name="Aguade M."/>
            <person name="Akashi H."/>
            <person name="Anderson W.W."/>
            <person name="Aquadro C.F."/>
            <person name="Ardell D.H."/>
            <person name="Arguello R."/>
            <person name="Artieri C.G."/>
            <person name="Barbash D.A."/>
            <person name="Barker D."/>
            <person name="Barsanti P."/>
            <person name="Batterham P."/>
            <person name="Batzoglou S."/>
            <person name="Begun D."/>
            <person name="Bhutkar A."/>
            <person name="Blanco E."/>
            <person name="Bosak S.A."/>
            <person name="Bradley R.K."/>
            <person name="Brand A.D."/>
            <person name="Brent M.R."/>
            <person name="Brooks A.N."/>
            <person name="Brown R.H."/>
            <person name="Butlin R.K."/>
            <person name="Caggese C."/>
            <person name="Calvi B.R."/>
            <person name="Bernardo de Carvalho A."/>
            <person name="Caspi A."/>
            <person name="Castrezana S."/>
            <person name="Celniker S.E."/>
            <person name="Chang J.L."/>
            <person name="Chapple C."/>
            <person name="Chatterji S."/>
            <person name="Chinwalla A."/>
            <person name="Civetta A."/>
            <person name="Clifton S.W."/>
            <person name="Comeron J.M."/>
            <person name="Costello J.C."/>
            <person name="Coyne J.A."/>
            <person name="Daub J."/>
            <person name="David R.G."/>
            <person name="Delcher A.L."/>
            <person name="Delehaunty K."/>
            <person name="Do C.B."/>
            <person name="Ebling H."/>
            <person name="Edwards K."/>
            <person name="Eickbush T."/>
            <person name="Evans J.D."/>
            <person name="Filipski A."/>
            <person name="Findeiss S."/>
            <person name="Freyhult E."/>
            <person name="Fulton L."/>
            <person name="Fulton R."/>
            <person name="Garcia A.C."/>
            <person name="Gardiner A."/>
            <person name="Garfield D.A."/>
            <person name="Garvin B.E."/>
            <person name="Gibson G."/>
            <person name="Gilbert D."/>
            <person name="Gnerre S."/>
            <person name="Godfrey J."/>
            <person name="Good R."/>
            <person name="Gotea V."/>
            <person name="Gravely B."/>
            <person name="Greenberg A.J."/>
            <person name="Griffiths-Jones S."/>
            <person name="Gross S."/>
            <person name="Guigo R."/>
            <person name="Gustafson E.A."/>
            <person name="Haerty W."/>
            <person name="Hahn M.W."/>
            <person name="Halligan D.L."/>
            <person name="Halpern A.L."/>
            <person name="Halter G.M."/>
            <person name="Han M.V."/>
            <person name="Heger A."/>
            <person name="Hillier L."/>
            <person name="Hinrichs A.S."/>
            <person name="Holmes I."/>
            <person name="Hoskins R.A."/>
            <person name="Hubisz M.J."/>
            <person name="Hultmark D."/>
            <person name="Huntley M.A."/>
            <person name="Jaffe D.B."/>
            <person name="Jagadeeshan S."/>
            <person name="Jeck W.R."/>
            <person name="Johnson J."/>
            <person name="Jones C.D."/>
            <person name="Jordan W.C."/>
            <person name="Karpen G.H."/>
            <person name="Kataoka E."/>
            <person name="Keightley P.D."/>
            <person name="Kheradpour P."/>
            <person name="Kirkness E.F."/>
            <person name="Koerich L.B."/>
            <person name="Kristiansen K."/>
            <person name="Kudrna D."/>
            <person name="Kulathinal R.J."/>
            <person name="Kumar S."/>
            <person name="Kwok R."/>
            <person name="Lander E."/>
            <person name="Langley C.H."/>
            <person name="Lapoint R."/>
            <person name="Lazzaro B.P."/>
            <person name="Lee S.J."/>
            <person name="Levesque L."/>
            <person name="Li R."/>
            <person name="Lin C.F."/>
            <person name="Lin M.F."/>
            <person name="Lindblad-Toh K."/>
            <person name="Llopart A."/>
            <person name="Long M."/>
            <person name="Low L."/>
            <person name="Lozovsky E."/>
            <person name="Lu J."/>
            <person name="Luo M."/>
            <person name="Machado C.A."/>
            <person name="Makalowski W."/>
            <person name="Marzo M."/>
            <person name="Matsuda M."/>
            <person name="Matzkin L."/>
            <person name="McAllister B."/>
            <person name="McBride C.S."/>
            <person name="McKernan B."/>
            <person name="McKernan K."/>
            <person name="Mendez-Lago M."/>
            <person name="Minx P."/>
            <person name="Mollenhauer M.U."/>
            <person name="Montooth K."/>
            <person name="Mount S.M."/>
            <person name="Mu X."/>
            <person name="Myers E."/>
            <person name="Negre B."/>
            <person name="Newfeld S."/>
            <person name="Nielsen R."/>
            <person name="Noor M.A."/>
            <person name="O'Grady P."/>
            <person name="Pachter L."/>
            <person name="Papaceit M."/>
            <person name="Parisi M.J."/>
            <person name="Parisi M."/>
            <person name="Parts L."/>
            <person name="Pedersen J.S."/>
            <person name="Pesole G."/>
            <person name="Phillippy A.M."/>
            <person name="Ponting C.P."/>
            <person name="Pop M."/>
            <person name="Porcelli D."/>
            <person name="Powell J.R."/>
            <person name="Prohaska S."/>
            <person name="Pruitt K."/>
            <person name="Puig M."/>
            <person name="Quesneville H."/>
            <person name="Ram K.R."/>
            <person name="Rand D."/>
            <person name="Rasmussen M.D."/>
            <person name="Reed L.K."/>
            <person name="Reenan R."/>
            <person name="Reily A."/>
            <person name="Remington K.A."/>
            <person name="Rieger T.T."/>
            <person name="Ritchie M.G."/>
            <person name="Robin C."/>
            <person name="Rogers Y.H."/>
            <person name="Rohde C."/>
            <person name="Rozas J."/>
            <person name="Rubenfield M.J."/>
            <person name="Ruiz A."/>
            <person name="Russo S."/>
            <person name="Salzberg S.L."/>
            <person name="Sanchez-Gracia A."/>
            <person name="Saranga D.J."/>
            <person name="Sato H."/>
            <person name="Schaeffer S.W."/>
            <person name="Schatz M.C."/>
            <person name="Schlenke T."/>
            <person name="Schwartz R."/>
            <person name="Segarra C."/>
            <person name="Singh R.S."/>
            <person name="Sirot L."/>
            <person name="Sirota M."/>
            <person name="Sisneros N.B."/>
            <person name="Smith C.D."/>
            <person name="Smith T.F."/>
            <person name="Spieth J."/>
            <person name="Stage D.E."/>
            <person name="Stark A."/>
            <person name="Stephan W."/>
            <person name="Strausberg R.L."/>
            <person name="Strempel S."/>
            <person name="Sturgill D."/>
            <person name="Sutton G."/>
            <person name="Sutton G.G."/>
            <person name="Tao W."/>
            <person name="Teichmann S."/>
            <person name="Tobari Y.N."/>
            <person name="Tomimura Y."/>
            <person name="Tsolas J.M."/>
            <person name="Valente V.L."/>
            <person name="Venter E."/>
            <person name="Venter J.C."/>
            <person name="Vicario S."/>
            <person name="Vieira F.G."/>
            <person name="Vilella A.J."/>
            <person name="Villasante A."/>
            <person name="Walenz B."/>
            <person name="Wang J."/>
            <person name="Wasserman M."/>
            <person name="Watts T."/>
            <person name="Wilson D."/>
            <person name="Wilson R.K."/>
            <person name="Wing R.A."/>
            <person name="Wolfner M.F."/>
            <person name="Wong A."/>
            <person name="Wong G.K."/>
            <person name="Wu C.I."/>
            <person name="Wu G."/>
            <person name="Yamamoto D."/>
            <person name="Yang H.P."/>
            <person name="Yang S.P."/>
            <person name="Yorke J.A."/>
            <person name="Yoshida K."/>
            <person name="Zdobnov E."/>
            <person name="Zhang P."/>
            <person name="Zhang Y."/>
            <person name="Zimin A.V."/>
            <person name="Baldwin J."/>
            <person name="Abdouelleil A."/>
            <person name="Abdulkadir J."/>
            <person name="Abebe A."/>
            <person name="Abera B."/>
            <person name="Abreu J."/>
            <person name="Acer S.C."/>
            <person name="Aftuck L."/>
            <person name="Alexander A."/>
            <person name="An P."/>
            <person name="Anderson E."/>
            <person name="Anderson S."/>
            <person name="Arachi H."/>
            <person name="Azer M."/>
            <person name="Bachantsang P."/>
            <person name="Barry A."/>
            <person name="Bayul T."/>
            <person name="Berlin A."/>
            <person name="Bessette D."/>
            <person name="Bloom T."/>
            <person name="Blye J."/>
            <person name="Boguslavskiy L."/>
            <person name="Bonnet C."/>
            <person name="Boukhgalter B."/>
            <person name="Bourzgui I."/>
            <person name="Brown A."/>
            <person name="Cahill P."/>
            <person name="Channer S."/>
            <person name="Cheshatsang Y."/>
            <person name="Chuda L."/>
            <person name="Citroen M."/>
            <person name="Collymore A."/>
            <person name="Cooke P."/>
            <person name="Costello M."/>
            <person name="D'Aco K."/>
            <person name="Daza R."/>
            <person name="De Haan G."/>
            <person name="DeGray S."/>
            <person name="DeMaso C."/>
            <person name="Dhargay N."/>
            <person name="Dooley K."/>
            <person name="Dooley E."/>
            <person name="Doricent M."/>
            <person name="Dorje P."/>
            <person name="Dorjee K."/>
            <person name="Dupes A."/>
            <person name="Elong R."/>
            <person name="Falk J."/>
            <person name="Farina A."/>
            <person name="Faro S."/>
            <person name="Ferguson D."/>
            <person name="Fisher S."/>
            <person name="Foley C.D."/>
            <person name="Franke A."/>
            <person name="Friedrich D."/>
            <person name="Gadbois L."/>
            <person name="Gearin G."/>
            <person name="Gearin C.R."/>
            <person name="Giannoukos G."/>
            <person name="Goode T."/>
            <person name="Graham J."/>
            <person name="Grandbois E."/>
            <person name="Grewal S."/>
            <person name="Gyaltsen K."/>
            <person name="Hafez N."/>
            <person name="Hagos B."/>
            <person name="Hall J."/>
            <person name="Henson C."/>
            <person name="Hollinger A."/>
            <person name="Honan T."/>
            <person name="Huard M.D."/>
            <person name="Hughes L."/>
            <person name="Hurhula B."/>
            <person name="Husby M.E."/>
            <person name="Kamat A."/>
            <person name="Kanga B."/>
            <person name="Kashin S."/>
            <person name="Khazanovich D."/>
            <person name="Kisner P."/>
            <person name="Lance K."/>
            <person name="Lara M."/>
            <person name="Lee W."/>
            <person name="Lennon N."/>
            <person name="Letendre F."/>
            <person name="LeVine R."/>
            <person name="Lipovsky A."/>
            <person name="Liu X."/>
            <person name="Liu J."/>
            <person name="Liu S."/>
            <person name="Lokyitsang T."/>
            <person name="Lokyitsang Y."/>
            <person name="Lubonja R."/>
            <person name="Lui A."/>
            <person name="MacDonald P."/>
            <person name="Magnisalis V."/>
            <person name="Maru K."/>
            <person name="Matthews C."/>
            <person name="McCusker W."/>
            <person name="McDonough S."/>
            <person name="Mehta T."/>
            <person name="Meldrim J."/>
            <person name="Meneus L."/>
            <person name="Mihai O."/>
            <person name="Mihalev A."/>
            <person name="Mihova T."/>
            <person name="Mittelman R."/>
            <person name="Mlenga V."/>
            <person name="Montmayeur A."/>
            <person name="Mulrain L."/>
            <person name="Navidi A."/>
            <person name="Naylor J."/>
            <person name="Negash T."/>
            <person name="Nguyen T."/>
            <person name="Nguyen N."/>
            <person name="Nicol R."/>
            <person name="Norbu C."/>
            <person name="Norbu N."/>
            <person name="Novod N."/>
            <person name="O'Neill B."/>
            <person name="Osman S."/>
            <person name="Markiewicz E."/>
            <person name="Oyono O.L."/>
            <person name="Patti C."/>
            <person name="Phunkhang P."/>
            <person name="Pierre F."/>
            <person name="Priest M."/>
            <person name="Raghuraman S."/>
            <person name="Rege F."/>
            <person name="Reyes R."/>
            <person name="Rise C."/>
            <person name="Rogov P."/>
            <person name="Ross K."/>
            <person name="Ryan E."/>
            <person name="Settipalli S."/>
            <person name="Shea T."/>
            <person name="Sherpa N."/>
            <person name="Shi L."/>
            <person name="Shih D."/>
            <person name="Sparrow T."/>
            <person name="Spaulding J."/>
            <person name="Stalker J."/>
            <person name="Stange-Thomann N."/>
            <person name="Stavropoulos S."/>
            <person name="Stone C."/>
            <person name="Strader C."/>
            <person name="Tesfaye S."/>
            <person name="Thomson T."/>
            <person name="Thoulutsang Y."/>
            <person name="Thoulutsang D."/>
            <person name="Topham K."/>
            <person name="Topping I."/>
            <person name="Tsamla T."/>
            <person name="Vassiliev H."/>
            <person name="Vo A."/>
            <person name="Wangchuk T."/>
            <person name="Wangdi T."/>
            <person name="Weiand M."/>
            <person name="Wilkinson J."/>
            <person name="Wilson A."/>
            <person name="Yadav S."/>
            <person name="Young G."/>
            <person name="Yu Q."/>
            <person name="Zembek L."/>
            <person name="Zhong D."/>
            <person name="Zimmer A."/>
            <person name="Zwirko Z."/>
            <person name="Jaffe D.B."/>
            <person name="Alvarez P."/>
            <person name="Brockman W."/>
            <person name="Butler J."/>
            <person name="Chin C."/>
            <person name="Gnerre S."/>
            <person name="Grabherr M."/>
            <person name="Kleber M."/>
            <person name="Mauceli E."/>
            <person name="MacCallum I."/>
        </authorList>
    </citation>
    <scope>NUCLEOTIDE SEQUENCE [LARGE SCALE GENOMIC DNA]</scope>
    <source>
        <strain evidence="4">Tucson 15287-2541.00</strain>
    </source>
</reference>
<dbReference type="AlphaFoldDB" id="B4JZB6"/>
<feature type="transmembrane region" description="Helical" evidence="2">
    <location>
        <begin position="79"/>
        <end position="98"/>
    </location>
</feature>
<dbReference type="OMA" id="PLNWIIF"/>
<sequence length="316" mass="36269">MYLTSSFFYKSASAPELYARSVETQTQKKKKTTASNEFHTPSGHTIIDAPETTQLEEEEEEPPQEQPSRSILSPTYSRLAFLANVYVLLGLQVLLSTLQWLGATYRWRPSINPNERSFFVLLLLLTWLNLSLGFIGFRRLQNIYPLNWIVFACMFESLTLLIMCLSMRELDLTWYFIVIGMAVLVIYTPFGLWMPPLLPANLWILIFSSLTVVLISALALITGLAMHCYVPLCVNLMVFGPWTMYNTHKLHAISREYITEYSYLHLAAKMYIAYGCTVGALVIVYRITNTAIESEDCQDVMFCQKRSMIHTFEVIN</sequence>
<feature type="transmembrane region" description="Helical" evidence="2">
    <location>
        <begin position="200"/>
        <end position="221"/>
    </location>
</feature>
<feature type="transmembrane region" description="Helical" evidence="2">
    <location>
        <begin position="118"/>
        <end position="137"/>
    </location>
</feature>
<evidence type="ECO:0000256" key="1">
    <source>
        <dbReference type="SAM" id="MobiDB-lite"/>
    </source>
</evidence>
<gene>
    <name evidence="3" type="primary">Dgri\GH25100</name>
    <name evidence="3" type="ORF">Dgri_GH25100</name>
</gene>
<evidence type="ECO:0000256" key="2">
    <source>
        <dbReference type="SAM" id="Phobius"/>
    </source>
</evidence>
<keyword evidence="2" id="KW-0472">Membrane</keyword>
<feature type="transmembrane region" description="Helical" evidence="2">
    <location>
        <begin position="143"/>
        <end position="165"/>
    </location>
</feature>
<feature type="compositionally biased region" description="Polar residues" evidence="1">
    <location>
        <begin position="34"/>
        <end position="43"/>
    </location>
</feature>
<dbReference type="eggNOG" id="ENOG502TCA6">
    <property type="taxonomic scope" value="Eukaryota"/>
</dbReference>
<dbReference type="Proteomes" id="UP000001070">
    <property type="component" value="Unassembled WGS sequence"/>
</dbReference>
<organism evidence="4">
    <name type="scientific">Drosophila grimshawi</name>
    <name type="common">Hawaiian fruit fly</name>
    <name type="synonym">Idiomyia grimshawi</name>
    <dbReference type="NCBI Taxonomy" id="7222"/>
    <lineage>
        <taxon>Eukaryota</taxon>
        <taxon>Metazoa</taxon>
        <taxon>Ecdysozoa</taxon>
        <taxon>Arthropoda</taxon>
        <taxon>Hexapoda</taxon>
        <taxon>Insecta</taxon>
        <taxon>Pterygota</taxon>
        <taxon>Neoptera</taxon>
        <taxon>Endopterygota</taxon>
        <taxon>Diptera</taxon>
        <taxon>Brachycera</taxon>
        <taxon>Muscomorpha</taxon>
        <taxon>Ephydroidea</taxon>
        <taxon>Drosophilidae</taxon>
        <taxon>Drosophila</taxon>
        <taxon>Hawaiian Drosophila</taxon>
    </lineage>
</organism>
<dbReference type="InParanoid" id="B4JZB6"/>
<keyword evidence="2" id="KW-0812">Transmembrane</keyword>
<protein>
    <submittedName>
        <fullName evidence="3">GH25100</fullName>
    </submittedName>
</protein>
<proteinExistence type="predicted"/>
<feature type="transmembrane region" description="Helical" evidence="2">
    <location>
        <begin position="265"/>
        <end position="285"/>
    </location>
</feature>
<keyword evidence="4" id="KW-1185">Reference proteome</keyword>
<dbReference type="KEGG" id="dgr:6570140"/>